<evidence type="ECO:0000313" key="1">
    <source>
        <dbReference type="EMBL" id="KKT52436.1"/>
    </source>
</evidence>
<proteinExistence type="predicted"/>
<protein>
    <submittedName>
        <fullName evidence="1">Uncharacterized protein</fullName>
    </submittedName>
</protein>
<gene>
    <name evidence="1" type="ORF">UW44_C0002G0102</name>
</gene>
<organism evidence="1 2">
    <name type="scientific">Candidatus Collierbacteria bacterium GW2011_GWB2_44_22</name>
    <dbReference type="NCBI Taxonomy" id="1618387"/>
    <lineage>
        <taxon>Bacteria</taxon>
        <taxon>Candidatus Collieribacteriota</taxon>
    </lineage>
</organism>
<comment type="caution">
    <text evidence="1">The sequence shown here is derived from an EMBL/GenBank/DDBJ whole genome shotgun (WGS) entry which is preliminary data.</text>
</comment>
<accession>A0A0G1HZ42</accession>
<evidence type="ECO:0000313" key="2">
    <source>
        <dbReference type="Proteomes" id="UP000034006"/>
    </source>
</evidence>
<dbReference type="AlphaFoldDB" id="A0A0G1HZ42"/>
<sequence>MNIKILVDNVSREWTPSPFKVQALKEIIQAVFKCPSIFIFRPASEYCFTELGHVTPVNNVIVTIGPEKPDEQPYRSVDFSAKADLINQKVQSLLLGSSVPYEINLPAEVNITAFRKVYSFRGGQAIEKQEWR</sequence>
<name>A0A0G1HZ42_9BACT</name>
<dbReference type="Proteomes" id="UP000034006">
    <property type="component" value="Unassembled WGS sequence"/>
</dbReference>
<reference evidence="1 2" key="1">
    <citation type="journal article" date="2015" name="Nature">
        <title>rRNA introns, odd ribosomes, and small enigmatic genomes across a large radiation of phyla.</title>
        <authorList>
            <person name="Brown C.T."/>
            <person name="Hug L.A."/>
            <person name="Thomas B.C."/>
            <person name="Sharon I."/>
            <person name="Castelle C.J."/>
            <person name="Singh A."/>
            <person name="Wilkins M.J."/>
            <person name="Williams K.H."/>
            <person name="Banfield J.F."/>
        </authorList>
    </citation>
    <scope>NUCLEOTIDE SEQUENCE [LARGE SCALE GENOMIC DNA]</scope>
</reference>
<dbReference type="EMBL" id="LCIH01000002">
    <property type="protein sequence ID" value="KKT52436.1"/>
    <property type="molecule type" value="Genomic_DNA"/>
</dbReference>